<evidence type="ECO:0000256" key="15">
    <source>
        <dbReference type="ARBA" id="ARBA00023141"/>
    </source>
</evidence>
<evidence type="ECO:0000256" key="17">
    <source>
        <dbReference type="ARBA" id="ARBA00023285"/>
    </source>
</evidence>
<feature type="binding site" evidence="18">
    <location>
        <begin position="105"/>
        <end position="109"/>
    </location>
    <ligand>
        <name>NAD(+)</name>
        <dbReference type="ChEBI" id="CHEBI:57540"/>
    </ligand>
</feature>
<dbReference type="InterPro" id="IPR056179">
    <property type="entry name" value="DHQS_C"/>
</dbReference>
<evidence type="ECO:0000256" key="5">
    <source>
        <dbReference type="ARBA" id="ARBA00004661"/>
    </source>
</evidence>
<keyword evidence="13 18" id="KW-0862">Zinc</keyword>
<dbReference type="AlphaFoldDB" id="A0A510HKN6"/>
<keyword evidence="12 18" id="KW-0547">Nucleotide-binding</keyword>
<dbReference type="CDD" id="cd08195">
    <property type="entry name" value="DHQS"/>
    <property type="match status" value="1"/>
</dbReference>
<protein>
    <recommendedName>
        <fullName evidence="8 18">3-dehydroquinate synthase</fullName>
        <shortName evidence="18">DHQS</shortName>
        <ecNumber evidence="7 18">4.2.3.4</ecNumber>
    </recommendedName>
</protein>
<reference evidence="21" key="1">
    <citation type="journal article" date="2019" name="Microbiol. Resour. Announc.">
        <title>Complete Genome Sequence of Rubrobacter xylanophilus Strain AA3-22, Isolated from Arima Onsen in Japan.</title>
        <authorList>
            <person name="Tomariguchi N."/>
            <person name="Miyazaki K."/>
        </authorList>
    </citation>
    <scope>NUCLEOTIDE SEQUENCE [LARGE SCALE GENOMIC DNA]</scope>
    <source>
        <strain evidence="21">AA3-22</strain>
    </source>
</reference>
<dbReference type="GO" id="GO:0008652">
    <property type="term" value="P:amino acid biosynthetic process"/>
    <property type="evidence" value="ECO:0007669"/>
    <property type="project" value="UniProtKB-KW"/>
</dbReference>
<feature type="binding site" evidence="18">
    <location>
        <position position="262"/>
    </location>
    <ligand>
        <name>Zn(2+)</name>
        <dbReference type="ChEBI" id="CHEBI:29105"/>
    </ligand>
</feature>
<dbReference type="GO" id="GO:0046872">
    <property type="term" value="F:metal ion binding"/>
    <property type="evidence" value="ECO:0007669"/>
    <property type="project" value="UniProtKB-KW"/>
</dbReference>
<dbReference type="GO" id="GO:0009073">
    <property type="term" value="P:aromatic amino acid family biosynthetic process"/>
    <property type="evidence" value="ECO:0007669"/>
    <property type="project" value="UniProtKB-KW"/>
</dbReference>
<name>A0A510HKN6_9ACTN</name>
<feature type="domain" description="3-dehydroquinate synthase C-terminal" evidence="20">
    <location>
        <begin position="181"/>
        <end position="319"/>
    </location>
</feature>
<dbReference type="OrthoDB" id="9806583at2"/>
<feature type="binding site" evidence="18">
    <location>
        <position position="151"/>
    </location>
    <ligand>
        <name>NAD(+)</name>
        <dbReference type="ChEBI" id="CHEBI:57540"/>
    </ligand>
</feature>
<dbReference type="NCBIfam" id="TIGR01357">
    <property type="entry name" value="aroB"/>
    <property type="match status" value="1"/>
</dbReference>
<dbReference type="PANTHER" id="PTHR43622">
    <property type="entry name" value="3-DEHYDROQUINATE SYNTHASE"/>
    <property type="match status" value="1"/>
</dbReference>
<feature type="domain" description="3-dehydroquinate synthase N-terminal" evidence="19">
    <location>
        <begin position="67"/>
        <end position="179"/>
    </location>
</feature>
<evidence type="ECO:0000256" key="9">
    <source>
        <dbReference type="ARBA" id="ARBA00022490"/>
    </source>
</evidence>
<dbReference type="Gene3D" id="1.20.1090.10">
    <property type="entry name" value="Dehydroquinate synthase-like - alpha domain"/>
    <property type="match status" value="1"/>
</dbReference>
<dbReference type="Proteomes" id="UP000318065">
    <property type="component" value="Chromosome"/>
</dbReference>
<dbReference type="UniPathway" id="UPA00053">
    <property type="reaction ID" value="UER00085"/>
</dbReference>
<dbReference type="Gene3D" id="3.40.50.1970">
    <property type="match status" value="1"/>
</dbReference>
<evidence type="ECO:0000259" key="19">
    <source>
        <dbReference type="Pfam" id="PF01761"/>
    </source>
</evidence>
<dbReference type="InterPro" id="IPR030960">
    <property type="entry name" value="DHQS/DOIS_N"/>
</dbReference>
<evidence type="ECO:0000256" key="16">
    <source>
        <dbReference type="ARBA" id="ARBA00023239"/>
    </source>
</evidence>
<dbReference type="PANTHER" id="PTHR43622:SF7">
    <property type="entry name" value="3-DEHYDROQUINATE SYNTHASE, CHLOROPLASTIC"/>
    <property type="match status" value="1"/>
</dbReference>
<evidence type="ECO:0000256" key="14">
    <source>
        <dbReference type="ARBA" id="ARBA00023027"/>
    </source>
</evidence>
<evidence type="ECO:0000256" key="2">
    <source>
        <dbReference type="ARBA" id="ARBA00001911"/>
    </source>
</evidence>
<evidence type="ECO:0000256" key="8">
    <source>
        <dbReference type="ARBA" id="ARBA00017684"/>
    </source>
</evidence>
<keyword evidence="16 18" id="KW-0456">Lyase</keyword>
<evidence type="ECO:0000256" key="6">
    <source>
        <dbReference type="ARBA" id="ARBA00005412"/>
    </source>
</evidence>
<feature type="binding site" evidence="18">
    <location>
        <position position="184"/>
    </location>
    <ligand>
        <name>Zn(2+)</name>
        <dbReference type="ChEBI" id="CHEBI:29105"/>
    </ligand>
</feature>
<gene>
    <name evidence="18 21" type="primary">aroB</name>
    <name evidence="21" type="ORF">RxyAA322_07710</name>
</gene>
<evidence type="ECO:0000256" key="11">
    <source>
        <dbReference type="ARBA" id="ARBA00022723"/>
    </source>
</evidence>
<comment type="function">
    <text evidence="18">Catalyzes the conversion of 3-deoxy-D-arabino-heptulosonate 7-phosphate (DAHP) to dehydroquinate (DHQ).</text>
</comment>
<feature type="binding site" evidence="18">
    <location>
        <position position="142"/>
    </location>
    <ligand>
        <name>NAD(+)</name>
        <dbReference type="ChEBI" id="CHEBI:57540"/>
    </ligand>
</feature>
<comment type="catalytic activity">
    <reaction evidence="1 18">
        <text>7-phospho-2-dehydro-3-deoxy-D-arabino-heptonate = 3-dehydroquinate + phosphate</text>
        <dbReference type="Rhea" id="RHEA:21968"/>
        <dbReference type="ChEBI" id="CHEBI:32364"/>
        <dbReference type="ChEBI" id="CHEBI:43474"/>
        <dbReference type="ChEBI" id="CHEBI:58394"/>
        <dbReference type="EC" id="4.2.3.4"/>
    </reaction>
</comment>
<comment type="subcellular location">
    <subcellularLocation>
        <location evidence="4 18">Cytoplasm</location>
    </subcellularLocation>
</comment>
<sequence>MAARLEVRAGTAYPVEVGFGLDVGELAAAVLEPGECALLTDSTVGPLYAEKVRRSLRGVGWRLLETVEVPAGEGSKSLAVYGDVLRRLARAGLMRDGVLFALGGGVVGDLGGFVAASYMRGIPLVMLPTTLLAMVDSSVGGKAGLDLPEGKNLVGAFLQPRIVIAELGFLESLSGRELSRGLAEVVKMGLLAGGEFFGALERVGAALRREAAALEELVLRSVSFKAAVVAEDERERGRRAILNYGHTVGHGLEAASGYALAHGEAVAVGMVAEALLARRVLGSELVGLHERLLREARLPVRAPGLDAHRVLGAMGRDKKRRGGAHRFVLLEGVGRPVWGVEVGEEEARRAVEAVLG</sequence>
<dbReference type="SUPFAM" id="SSF56796">
    <property type="entry name" value="Dehydroquinate synthase-like"/>
    <property type="match status" value="1"/>
</dbReference>
<evidence type="ECO:0000256" key="18">
    <source>
        <dbReference type="HAMAP-Rule" id="MF_00110"/>
    </source>
</evidence>
<evidence type="ECO:0000256" key="4">
    <source>
        <dbReference type="ARBA" id="ARBA00004496"/>
    </source>
</evidence>
<keyword evidence="10 18" id="KW-0028">Amino-acid biosynthesis</keyword>
<evidence type="ECO:0000313" key="21">
    <source>
        <dbReference type="EMBL" id="BBL78917.1"/>
    </source>
</evidence>
<dbReference type="InterPro" id="IPR050071">
    <property type="entry name" value="Dehydroquinate_synthase"/>
</dbReference>
<dbReference type="GO" id="GO:0003856">
    <property type="term" value="F:3-dehydroquinate synthase activity"/>
    <property type="evidence" value="ECO:0007669"/>
    <property type="project" value="UniProtKB-UniRule"/>
</dbReference>
<comment type="caution">
    <text evidence="18">Lacks conserved residue(s) required for the propagation of feature annotation.</text>
</comment>
<dbReference type="GO" id="GO:0005737">
    <property type="term" value="C:cytoplasm"/>
    <property type="evidence" value="ECO:0007669"/>
    <property type="project" value="UniProtKB-SubCell"/>
</dbReference>
<dbReference type="Pfam" id="PF01761">
    <property type="entry name" value="DHQ_synthase"/>
    <property type="match status" value="1"/>
</dbReference>
<dbReference type="Pfam" id="PF24621">
    <property type="entry name" value="DHQS_C"/>
    <property type="match status" value="1"/>
</dbReference>
<evidence type="ECO:0000256" key="12">
    <source>
        <dbReference type="ARBA" id="ARBA00022741"/>
    </source>
</evidence>
<evidence type="ECO:0000256" key="13">
    <source>
        <dbReference type="ARBA" id="ARBA00022833"/>
    </source>
</evidence>
<evidence type="ECO:0000256" key="3">
    <source>
        <dbReference type="ARBA" id="ARBA00001947"/>
    </source>
</evidence>
<keyword evidence="9 18" id="KW-0963">Cytoplasm</keyword>
<comment type="pathway">
    <text evidence="5 18">Metabolic intermediate biosynthesis; chorismate biosynthesis; chorismate from D-erythrose 4-phosphate and phosphoenolpyruvate: step 2/7.</text>
</comment>
<comment type="cofactor">
    <cofactor evidence="2 18">
        <name>NAD(+)</name>
        <dbReference type="ChEBI" id="CHEBI:57540"/>
    </cofactor>
</comment>
<keyword evidence="11 18" id="KW-0479">Metal-binding</keyword>
<evidence type="ECO:0000256" key="1">
    <source>
        <dbReference type="ARBA" id="ARBA00001393"/>
    </source>
</evidence>
<dbReference type="EMBL" id="AP019791">
    <property type="protein sequence ID" value="BBL78917.1"/>
    <property type="molecule type" value="Genomic_DNA"/>
</dbReference>
<feature type="binding site" evidence="18">
    <location>
        <position position="246"/>
    </location>
    <ligand>
        <name>Zn(2+)</name>
        <dbReference type="ChEBI" id="CHEBI:29105"/>
    </ligand>
</feature>
<comment type="cofactor">
    <cofactor evidence="18">
        <name>Co(2+)</name>
        <dbReference type="ChEBI" id="CHEBI:48828"/>
    </cofactor>
    <cofactor evidence="18">
        <name>Zn(2+)</name>
        <dbReference type="ChEBI" id="CHEBI:29105"/>
    </cofactor>
    <text evidence="18">Binds 1 divalent metal cation per subunit. Can use either Co(2+) or Zn(2+).</text>
</comment>
<keyword evidence="22" id="KW-1185">Reference proteome</keyword>
<dbReference type="InterPro" id="IPR016037">
    <property type="entry name" value="DHQ_synth_AroB"/>
</dbReference>
<keyword evidence="15 18" id="KW-0057">Aromatic amino acid biosynthesis</keyword>
<dbReference type="PIRSF" id="PIRSF001455">
    <property type="entry name" value="DHQ_synth"/>
    <property type="match status" value="1"/>
</dbReference>
<dbReference type="GO" id="GO:0009423">
    <property type="term" value="P:chorismate biosynthetic process"/>
    <property type="evidence" value="ECO:0007669"/>
    <property type="project" value="UniProtKB-UniRule"/>
</dbReference>
<evidence type="ECO:0000256" key="7">
    <source>
        <dbReference type="ARBA" id="ARBA00013031"/>
    </source>
</evidence>
<keyword evidence="14 18" id="KW-0520">NAD</keyword>
<dbReference type="HAMAP" id="MF_00110">
    <property type="entry name" value="DHQ_synthase"/>
    <property type="match status" value="1"/>
</dbReference>
<dbReference type="FunFam" id="3.40.50.1970:FF:000007">
    <property type="entry name" value="Pentafunctional AROM polypeptide"/>
    <property type="match status" value="1"/>
</dbReference>
<keyword evidence="17 18" id="KW-0170">Cobalt</keyword>
<dbReference type="GO" id="GO:0000166">
    <property type="term" value="F:nucleotide binding"/>
    <property type="evidence" value="ECO:0007669"/>
    <property type="project" value="UniProtKB-KW"/>
</dbReference>
<evidence type="ECO:0000259" key="20">
    <source>
        <dbReference type="Pfam" id="PF24621"/>
    </source>
</evidence>
<comment type="cofactor">
    <cofactor evidence="3">
        <name>Zn(2+)</name>
        <dbReference type="ChEBI" id="CHEBI:29105"/>
    </cofactor>
</comment>
<organism evidence="21 22">
    <name type="scientific">Rubrobacter xylanophilus</name>
    <dbReference type="NCBI Taxonomy" id="49319"/>
    <lineage>
        <taxon>Bacteria</taxon>
        <taxon>Bacillati</taxon>
        <taxon>Actinomycetota</taxon>
        <taxon>Rubrobacteria</taxon>
        <taxon>Rubrobacterales</taxon>
        <taxon>Rubrobacteraceae</taxon>
        <taxon>Rubrobacter</taxon>
    </lineage>
</organism>
<evidence type="ECO:0000256" key="10">
    <source>
        <dbReference type="ARBA" id="ARBA00022605"/>
    </source>
</evidence>
<evidence type="ECO:0000313" key="22">
    <source>
        <dbReference type="Proteomes" id="UP000318065"/>
    </source>
</evidence>
<dbReference type="InterPro" id="IPR030963">
    <property type="entry name" value="DHQ_synth_fam"/>
</dbReference>
<comment type="similarity">
    <text evidence="6 18">Belongs to the sugar phosphate cyclases superfamily. Dehydroquinate synthase family.</text>
</comment>
<accession>A0A510HKN6</accession>
<dbReference type="RefSeq" id="WP_143527007.1">
    <property type="nucleotide sequence ID" value="NZ_AP019791.1"/>
</dbReference>
<proteinExistence type="inferred from homology"/>
<feature type="binding site" evidence="18">
    <location>
        <begin position="129"/>
        <end position="130"/>
    </location>
    <ligand>
        <name>NAD(+)</name>
        <dbReference type="ChEBI" id="CHEBI:57540"/>
    </ligand>
</feature>
<dbReference type="EC" id="4.2.3.4" evidence="7 18"/>